<dbReference type="CDD" id="cd00104">
    <property type="entry name" value="KAZAL_FS"/>
    <property type="match status" value="1"/>
</dbReference>
<feature type="chain" id="PRO_5046529520" description="Kazal-like domain-containing protein" evidence="2">
    <location>
        <begin position="28"/>
        <end position="578"/>
    </location>
</feature>
<feature type="compositionally biased region" description="Basic and acidic residues" evidence="1">
    <location>
        <begin position="500"/>
        <end position="509"/>
    </location>
</feature>
<feature type="compositionally biased region" description="Polar residues" evidence="1">
    <location>
        <begin position="404"/>
        <end position="416"/>
    </location>
</feature>
<evidence type="ECO:0000313" key="4">
    <source>
        <dbReference type="EnsemblMetazoa" id="XP_044317597.1"/>
    </source>
</evidence>
<dbReference type="SUPFAM" id="SSF100895">
    <property type="entry name" value="Kazal-type serine protease inhibitors"/>
    <property type="match status" value="1"/>
</dbReference>
<feature type="region of interest" description="Disordered" evidence="1">
    <location>
        <begin position="44"/>
        <end position="68"/>
    </location>
</feature>
<feature type="domain" description="Kazal-like" evidence="3">
    <location>
        <begin position="529"/>
        <end position="577"/>
    </location>
</feature>
<dbReference type="Pfam" id="PF07648">
    <property type="entry name" value="Kazal_2"/>
    <property type="match status" value="1"/>
</dbReference>
<dbReference type="Proteomes" id="UP001652680">
    <property type="component" value="Unassembled WGS sequence"/>
</dbReference>
<dbReference type="InterPro" id="IPR036058">
    <property type="entry name" value="Kazal_dom_sf"/>
</dbReference>
<protein>
    <recommendedName>
        <fullName evidence="3">Kazal-like domain-containing protein</fullName>
    </recommendedName>
</protein>
<dbReference type="EnsemblMetazoa" id="XM_044461662.1">
    <property type="protein sequence ID" value="XP_044317597.1"/>
    <property type="gene ID" value="LOC108045157"/>
</dbReference>
<evidence type="ECO:0000259" key="3">
    <source>
        <dbReference type="Pfam" id="PF07648"/>
    </source>
</evidence>
<feature type="signal peptide" evidence="2">
    <location>
        <begin position="1"/>
        <end position="27"/>
    </location>
</feature>
<feature type="region of interest" description="Disordered" evidence="1">
    <location>
        <begin position="403"/>
        <end position="427"/>
    </location>
</feature>
<proteinExistence type="predicted"/>
<accession>A0ABM5JFK2</accession>
<dbReference type="InterPro" id="IPR002350">
    <property type="entry name" value="Kazal_dom"/>
</dbReference>
<feature type="region of interest" description="Disordered" evidence="1">
    <location>
        <begin position="300"/>
        <end position="353"/>
    </location>
</feature>
<dbReference type="GeneID" id="108045157"/>
<evidence type="ECO:0000256" key="2">
    <source>
        <dbReference type="SAM" id="SignalP"/>
    </source>
</evidence>
<sequence length="578" mass="65628">MTQSAIRLAPLLEALILFVFLFNRVQCDENGQRQARIMQFLSEPQPHFNHNRPPPGPGLLPRLRSRSDNLPLLSGSPNKFLRSPQPATVQHIMRREQLGGNYPANDQLRRYHFDQNQPGRFAHVKDAAVLDVGKNQFPPQYFSEQYIQNFKSSPRFNGNVIMKDQKPAYAPIQQHAIPVQASQYLHYPKVFGQQGASFSVVPSQQTALQNNQFPQDLNSYSVYEESENQPKQGININQGVNYRQAVPPAKESKEAQDYLQFMSTNEYFLPKRDPDFKKMDAERDQQKQLNQYPQQYNQLNQQQQLQQQQPQQHQQLQHQQQPQQHQQQPQQHQPQKQHFPYKTGGLDNSVSSSYNEPIQVSDLFYQQDPAPANSAVVRGSYQAGQDVFVVKSDGNKAVKHVVSTPMSVQTSTQTPPKTHHLAKSHKSFTPEPLRFEFTEQDAIRGSMKYTQSPSTQANQYYYETVAQTAHEPAKAPGPILQLSKPIKEYSDDPEDSADTETGKQEEDPKVPTGTSPATPDNPKDTESYCEKVCANVYDENDEIICGSDGYMYTGETQLQCYSTCLNISVTIKSKGSCS</sequence>
<evidence type="ECO:0000256" key="1">
    <source>
        <dbReference type="SAM" id="MobiDB-lite"/>
    </source>
</evidence>
<feature type="compositionally biased region" description="Basic residues" evidence="1">
    <location>
        <begin position="417"/>
        <end position="426"/>
    </location>
</feature>
<evidence type="ECO:0000313" key="5">
    <source>
        <dbReference type="Proteomes" id="UP001652680"/>
    </source>
</evidence>
<reference evidence="4" key="2">
    <citation type="submission" date="2025-05" db="UniProtKB">
        <authorList>
            <consortium name="EnsemblMetazoa"/>
        </authorList>
    </citation>
    <scope>IDENTIFICATION</scope>
</reference>
<keyword evidence="5" id="KW-1185">Reference proteome</keyword>
<dbReference type="RefSeq" id="XP_044317597.1">
    <property type="nucleotide sequence ID" value="XM_044461662.1"/>
</dbReference>
<dbReference type="Gene3D" id="3.30.60.30">
    <property type="match status" value="1"/>
</dbReference>
<feature type="region of interest" description="Disordered" evidence="1">
    <location>
        <begin position="488"/>
        <end position="525"/>
    </location>
</feature>
<reference evidence="5" key="1">
    <citation type="journal article" date="2021" name="Elife">
        <title>Highly contiguous assemblies of 101 drosophilid genomes.</title>
        <authorList>
            <person name="Kim B.Y."/>
            <person name="Wang J.R."/>
            <person name="Miller D.E."/>
            <person name="Barmina O."/>
            <person name="Delaney E."/>
            <person name="Thompson A."/>
            <person name="Comeault A.A."/>
            <person name="Peede D."/>
            <person name="D'Agostino E.R."/>
            <person name="Pelaez J."/>
            <person name="Aguilar J.M."/>
            <person name="Haji D."/>
            <person name="Matsunaga T."/>
            <person name="Armstrong E.E."/>
            <person name="Zych M."/>
            <person name="Ogawa Y."/>
            <person name="Stamenkovic-Radak M."/>
            <person name="Jelic M."/>
            <person name="Veselinovic M.S."/>
            <person name="Tanaskovic M."/>
            <person name="Eric P."/>
            <person name="Gao J.J."/>
            <person name="Katoh T.K."/>
            <person name="Toda M.J."/>
            <person name="Watabe H."/>
            <person name="Watada M."/>
            <person name="Davis J.S."/>
            <person name="Moyle L.C."/>
            <person name="Manoli G."/>
            <person name="Bertolini E."/>
            <person name="Kostal V."/>
            <person name="Hawley R.S."/>
            <person name="Takahashi A."/>
            <person name="Jones C.D."/>
            <person name="Price D.K."/>
            <person name="Whiteman N."/>
            <person name="Kopp A."/>
            <person name="Matute D.R."/>
            <person name="Petrov D.A."/>
        </authorList>
    </citation>
    <scope>NUCLEOTIDE SEQUENCE [LARGE SCALE GENOMIC DNA]</scope>
</reference>
<keyword evidence="2" id="KW-0732">Signal</keyword>
<organism evidence="4 5">
    <name type="scientific">Drosophila rhopaloa</name>
    <name type="common">Fruit fly</name>
    <dbReference type="NCBI Taxonomy" id="1041015"/>
    <lineage>
        <taxon>Eukaryota</taxon>
        <taxon>Metazoa</taxon>
        <taxon>Ecdysozoa</taxon>
        <taxon>Arthropoda</taxon>
        <taxon>Hexapoda</taxon>
        <taxon>Insecta</taxon>
        <taxon>Pterygota</taxon>
        <taxon>Neoptera</taxon>
        <taxon>Endopterygota</taxon>
        <taxon>Diptera</taxon>
        <taxon>Brachycera</taxon>
        <taxon>Muscomorpha</taxon>
        <taxon>Ephydroidea</taxon>
        <taxon>Drosophilidae</taxon>
        <taxon>Drosophila</taxon>
        <taxon>Sophophora</taxon>
    </lineage>
</organism>
<feature type="compositionally biased region" description="Low complexity" evidence="1">
    <location>
        <begin position="300"/>
        <end position="338"/>
    </location>
</feature>
<name>A0ABM5JFK2_DRORH</name>